<feature type="compositionally biased region" description="Low complexity" evidence="1">
    <location>
        <begin position="12"/>
        <end position="35"/>
    </location>
</feature>
<proteinExistence type="predicted"/>
<organism evidence="3 4">
    <name type="scientific">Parnassius mnemosyne</name>
    <name type="common">clouded apollo</name>
    <dbReference type="NCBI Taxonomy" id="213953"/>
    <lineage>
        <taxon>Eukaryota</taxon>
        <taxon>Metazoa</taxon>
        <taxon>Ecdysozoa</taxon>
        <taxon>Arthropoda</taxon>
        <taxon>Hexapoda</taxon>
        <taxon>Insecta</taxon>
        <taxon>Pterygota</taxon>
        <taxon>Neoptera</taxon>
        <taxon>Endopterygota</taxon>
        <taxon>Lepidoptera</taxon>
        <taxon>Glossata</taxon>
        <taxon>Ditrysia</taxon>
        <taxon>Papilionoidea</taxon>
        <taxon>Papilionidae</taxon>
        <taxon>Parnassiinae</taxon>
        <taxon>Parnassini</taxon>
        <taxon>Parnassius</taxon>
        <taxon>Driopa</taxon>
    </lineage>
</organism>
<dbReference type="InterPro" id="IPR029526">
    <property type="entry name" value="PGBD"/>
</dbReference>
<comment type="caution">
    <text evidence="3">The sequence shown here is derived from an EMBL/GenBank/DDBJ whole genome shotgun (WGS) entry which is preliminary data.</text>
</comment>
<dbReference type="Pfam" id="PF13843">
    <property type="entry name" value="DDE_Tnp_1_7"/>
    <property type="match status" value="1"/>
</dbReference>
<dbReference type="PANTHER" id="PTHR46599:SF3">
    <property type="entry name" value="PIGGYBAC TRANSPOSABLE ELEMENT-DERIVED PROTEIN 4"/>
    <property type="match status" value="1"/>
</dbReference>
<accession>A0AAV1L7S4</accession>
<gene>
    <name evidence="3" type="ORF">PARMNEM_LOCUS11305</name>
</gene>
<protein>
    <recommendedName>
        <fullName evidence="2">PiggyBac transposable element-derived protein domain-containing protein</fullName>
    </recommendedName>
</protein>
<name>A0AAV1L7S4_9NEOP</name>
<dbReference type="EMBL" id="CAVLGL010000086">
    <property type="protein sequence ID" value="CAK1591014.1"/>
    <property type="molecule type" value="Genomic_DNA"/>
</dbReference>
<dbReference type="Proteomes" id="UP001314205">
    <property type="component" value="Unassembled WGS sequence"/>
</dbReference>
<evidence type="ECO:0000313" key="4">
    <source>
        <dbReference type="Proteomes" id="UP001314205"/>
    </source>
</evidence>
<evidence type="ECO:0000313" key="3">
    <source>
        <dbReference type="EMBL" id="CAK1591014.1"/>
    </source>
</evidence>
<reference evidence="3 4" key="1">
    <citation type="submission" date="2023-11" db="EMBL/GenBank/DDBJ databases">
        <authorList>
            <person name="Hedman E."/>
            <person name="Englund M."/>
            <person name="Stromberg M."/>
            <person name="Nyberg Akerstrom W."/>
            <person name="Nylinder S."/>
            <person name="Jareborg N."/>
            <person name="Kallberg Y."/>
            <person name="Kronander E."/>
        </authorList>
    </citation>
    <scope>NUCLEOTIDE SEQUENCE [LARGE SCALE GENOMIC DNA]</scope>
</reference>
<dbReference type="PANTHER" id="PTHR46599">
    <property type="entry name" value="PIGGYBAC TRANSPOSABLE ELEMENT-DERIVED PROTEIN 4"/>
    <property type="match status" value="1"/>
</dbReference>
<dbReference type="AlphaFoldDB" id="A0AAV1L7S4"/>
<feature type="region of interest" description="Disordered" evidence="1">
    <location>
        <begin position="1"/>
        <end position="64"/>
    </location>
</feature>
<feature type="compositionally biased region" description="Polar residues" evidence="1">
    <location>
        <begin position="36"/>
        <end position="58"/>
    </location>
</feature>
<feature type="domain" description="PiggyBac transposable element-derived protein" evidence="2">
    <location>
        <begin position="88"/>
        <end position="161"/>
    </location>
</feature>
<evidence type="ECO:0000256" key="1">
    <source>
        <dbReference type="SAM" id="MobiDB-lite"/>
    </source>
</evidence>
<keyword evidence="4" id="KW-1185">Reference proteome</keyword>
<sequence length="165" mass="18834">MSDSEYDPDYQPSSHEPSDSLSSDSGENSEESLSNQRQFQRSTKPSGSHTLSESSWSIPTDGPRKKQFSFTAIPGIKNISPNCQNEFDFWSLLVDEEIIHMMVTMTNSYANKKNIIHHVTRNSRLAKWKNCDPAEIKKILGLLLWMGLKKLPKISDYWSKDIPII</sequence>
<evidence type="ECO:0000259" key="2">
    <source>
        <dbReference type="Pfam" id="PF13843"/>
    </source>
</evidence>